<dbReference type="GO" id="GO:0016020">
    <property type="term" value="C:membrane"/>
    <property type="evidence" value="ECO:0007669"/>
    <property type="project" value="UniProtKB-SubCell"/>
</dbReference>
<comment type="subcellular location">
    <subcellularLocation>
        <location evidence="1">Membrane</location>
        <topology evidence="1">Single-pass membrane protein</topology>
    </subcellularLocation>
</comment>
<dbReference type="InterPro" id="IPR013216">
    <property type="entry name" value="Methyltransf_11"/>
</dbReference>
<evidence type="ECO:0000313" key="13">
    <source>
        <dbReference type="Proteomes" id="UP000685013"/>
    </source>
</evidence>
<evidence type="ECO:0000256" key="2">
    <source>
        <dbReference type="ARBA" id="ARBA00007727"/>
    </source>
</evidence>
<dbReference type="CDD" id="cd02440">
    <property type="entry name" value="AdoMet_MTases"/>
    <property type="match status" value="1"/>
</dbReference>
<evidence type="ECO:0000313" key="12">
    <source>
        <dbReference type="EMBL" id="KAG6601250.1"/>
    </source>
</evidence>
<proteinExistence type="inferred from homology"/>
<dbReference type="InterPro" id="IPR025846">
    <property type="entry name" value="TBL_N"/>
</dbReference>
<evidence type="ECO:0000256" key="5">
    <source>
        <dbReference type="ARBA" id="ARBA00022989"/>
    </source>
</evidence>
<evidence type="ECO:0000256" key="4">
    <source>
        <dbReference type="ARBA" id="ARBA00022968"/>
    </source>
</evidence>
<keyword evidence="5 8" id="KW-1133">Transmembrane helix</keyword>
<dbReference type="Pfam" id="PF14416">
    <property type="entry name" value="PMR5N"/>
    <property type="match status" value="1"/>
</dbReference>
<comment type="similarity">
    <text evidence="2">Belongs to the PC-esterase family. TBL subfamily.</text>
</comment>
<feature type="compositionally biased region" description="Basic and acidic residues" evidence="7">
    <location>
        <begin position="472"/>
        <end position="485"/>
    </location>
</feature>
<keyword evidence="13" id="KW-1185">Reference proteome</keyword>
<dbReference type="Pfam" id="PF08241">
    <property type="entry name" value="Methyltransf_11"/>
    <property type="match status" value="1"/>
</dbReference>
<evidence type="ECO:0000256" key="1">
    <source>
        <dbReference type="ARBA" id="ARBA00004167"/>
    </source>
</evidence>
<feature type="domain" description="Trichome birefringence-like N-terminal" evidence="11">
    <location>
        <begin position="524"/>
        <end position="576"/>
    </location>
</feature>
<evidence type="ECO:0000256" key="3">
    <source>
        <dbReference type="ARBA" id="ARBA00022692"/>
    </source>
</evidence>
<feature type="region of interest" description="Disordered" evidence="7">
    <location>
        <begin position="823"/>
        <end position="851"/>
    </location>
</feature>
<feature type="compositionally biased region" description="Polar residues" evidence="7">
    <location>
        <begin position="443"/>
        <end position="454"/>
    </location>
</feature>
<gene>
    <name evidence="12" type="primary">TBL18</name>
    <name evidence="12" type="ORF">SDJN03_06483</name>
</gene>
<feature type="domain" description="Methyltransferase type 11" evidence="9">
    <location>
        <begin position="59"/>
        <end position="154"/>
    </location>
</feature>
<dbReference type="Proteomes" id="UP000685013">
    <property type="component" value="Chromosome 4"/>
</dbReference>
<keyword evidence="4" id="KW-0735">Signal-anchor</keyword>
<evidence type="ECO:0000259" key="9">
    <source>
        <dbReference type="Pfam" id="PF08241"/>
    </source>
</evidence>
<evidence type="ECO:0000256" key="6">
    <source>
        <dbReference type="ARBA" id="ARBA00023136"/>
    </source>
</evidence>
<feature type="non-terminal residue" evidence="12">
    <location>
        <position position="1"/>
    </location>
</feature>
<keyword evidence="6 8" id="KW-0472">Membrane</keyword>
<dbReference type="InterPro" id="IPR026057">
    <property type="entry name" value="TBL_C"/>
</dbReference>
<dbReference type="PANTHER" id="PTHR44575">
    <property type="entry name" value="OS01G0589200 PROTEIN"/>
    <property type="match status" value="1"/>
</dbReference>
<reference evidence="12 13" key="1">
    <citation type="journal article" date="2021" name="Hortic Res">
        <title>The domestication of Cucurbita argyrosperma as revealed by the genome of its wild relative.</title>
        <authorList>
            <person name="Barrera-Redondo J."/>
            <person name="Sanchez-de la Vega G."/>
            <person name="Aguirre-Liguori J.A."/>
            <person name="Castellanos-Morales G."/>
            <person name="Gutierrez-Guerrero Y.T."/>
            <person name="Aguirre-Dugua X."/>
            <person name="Aguirre-Planter E."/>
            <person name="Tenaillon M.I."/>
            <person name="Lira-Saade R."/>
            <person name="Eguiarte L.E."/>
        </authorList>
    </citation>
    <scope>NUCLEOTIDE SEQUENCE [LARGE SCALE GENOMIC DNA]</scope>
    <source>
        <strain evidence="12">JBR-2021</strain>
    </source>
</reference>
<feature type="transmembrane region" description="Helical" evidence="8">
    <location>
        <begin position="327"/>
        <end position="349"/>
    </location>
</feature>
<sequence length="884" mass="98780">MQSRGKIQGNSDLKVATMADKYEKENLAEKYLEGRPRSYPADWYSKLAALTAGHSLACDFGTGNGQAALGVAEHYEKVIGIDVSKSQLECAMKHERVQYLHLPTSMSEDEMVKSIGADNTVDLIVSAEAVHWFDLPKFYAVASRLLRKPGGIIAVWGYYYISLNEAFDAAMNRLTEATLPFWDQKVKEYVLNDYRTLPFPFESVGIGFEGKPEPLEMEQEFSFEGLLKYLKSMGPVILAKENGVDVMCEEMVKELRDAWGGGDLILAILFCVLPLSFVVRWRKFNSGVNHSDRFQIDNTIVIKSCAGSECLNWDFELLGFAVYPRTISWIAISVGGLAMFLIFGSWFLVSYPLGSIMRGYFYGVNSSKDLDFVISLGNQNATVLAHDSNLDLVPKKFPSDEVIVDKKVESESNPPPQSSSNTPANDENSNVIAKDLLPKSKSPDATNSSSQSVPETKEKRDEGAIPSVVSSKESKDDIDTSKSKNAEAGGSVSKGSISNSSDTDMGSKNPDPLPTNGSTASDLGCDLYHGTWVYDSAGPLYKNNSCPVLSQMQNCQGNGRPDKEYENWRWKPSQCNLPRFDPKKFLKLMSGKTLAFIGDSVARNQMESLLCILWQVEVPKNRGNKKMQRYYFRSTSVMIVRIWSSWLVKQTNEPLDFAQDGVVKLHLDAPDDHFMEFVPNFDVIVMSSGHWFAKQSVYVLNNEIVGGQLWWPDKSRRMKVNNIEAFQISVETILTALATSPNYTGLTIVRSYSPDHYEGGAWNTGGSCTGKDRPLAPGERVENKFTNIMHDKQLSGFNAAIKKLKNKSRLILMDITEAFEYRHDGHPGPYRNTDPNKLTKRGPDGKPPPQDCLHWCMPGPVDTWNELVLDIIRRDFEGNQHFSS</sequence>
<dbReference type="GO" id="GO:0008757">
    <property type="term" value="F:S-adenosylmethionine-dependent methyltransferase activity"/>
    <property type="evidence" value="ECO:0007669"/>
    <property type="project" value="InterPro"/>
</dbReference>
<dbReference type="AlphaFoldDB" id="A0AAV6NTB2"/>
<feature type="domain" description="Trichome birefringence-like C-terminal" evidence="10">
    <location>
        <begin position="577"/>
        <end position="869"/>
    </location>
</feature>
<comment type="caution">
    <text evidence="12">The sequence shown here is derived from an EMBL/GenBank/DDBJ whole genome shotgun (WGS) entry which is preliminary data.</text>
</comment>
<name>A0AAV6NTB2_9ROSI</name>
<evidence type="ECO:0000256" key="7">
    <source>
        <dbReference type="SAM" id="MobiDB-lite"/>
    </source>
</evidence>
<dbReference type="PANTHER" id="PTHR44575:SF7">
    <property type="entry name" value="METHYLTRANSFERASE TYPE 11 DOMAIN-CONTAINING PROTEIN"/>
    <property type="match status" value="1"/>
</dbReference>
<dbReference type="Pfam" id="PF13839">
    <property type="entry name" value="PC-Esterase"/>
    <property type="match status" value="1"/>
</dbReference>
<accession>A0AAV6NTB2</accession>
<organism evidence="12 13">
    <name type="scientific">Cucurbita argyrosperma subsp. sororia</name>
    <dbReference type="NCBI Taxonomy" id="37648"/>
    <lineage>
        <taxon>Eukaryota</taxon>
        <taxon>Viridiplantae</taxon>
        <taxon>Streptophyta</taxon>
        <taxon>Embryophyta</taxon>
        <taxon>Tracheophyta</taxon>
        <taxon>Spermatophyta</taxon>
        <taxon>Magnoliopsida</taxon>
        <taxon>eudicotyledons</taxon>
        <taxon>Gunneridae</taxon>
        <taxon>Pentapetalae</taxon>
        <taxon>rosids</taxon>
        <taxon>fabids</taxon>
        <taxon>Cucurbitales</taxon>
        <taxon>Cucurbitaceae</taxon>
        <taxon>Cucurbiteae</taxon>
        <taxon>Cucurbita</taxon>
    </lineage>
</organism>
<feature type="region of interest" description="Disordered" evidence="7">
    <location>
        <begin position="407"/>
        <end position="518"/>
    </location>
</feature>
<evidence type="ECO:0000256" key="8">
    <source>
        <dbReference type="SAM" id="Phobius"/>
    </source>
</evidence>
<keyword evidence="3 8" id="KW-0812">Transmembrane</keyword>
<evidence type="ECO:0000259" key="11">
    <source>
        <dbReference type="Pfam" id="PF14416"/>
    </source>
</evidence>
<dbReference type="EMBL" id="JAGKQH010000004">
    <property type="protein sequence ID" value="KAG6601250.1"/>
    <property type="molecule type" value="Genomic_DNA"/>
</dbReference>
<evidence type="ECO:0000259" key="10">
    <source>
        <dbReference type="Pfam" id="PF13839"/>
    </source>
</evidence>
<feature type="transmembrane region" description="Helical" evidence="8">
    <location>
        <begin position="261"/>
        <end position="281"/>
    </location>
</feature>
<feature type="compositionally biased region" description="Low complexity" evidence="7">
    <location>
        <begin position="489"/>
        <end position="501"/>
    </location>
</feature>
<protein>
    <submittedName>
        <fullName evidence="12">Protein trichome birefringence-like 18</fullName>
    </submittedName>
</protein>